<evidence type="ECO:0000256" key="3">
    <source>
        <dbReference type="ARBA" id="ARBA00023163"/>
    </source>
</evidence>
<evidence type="ECO:0000259" key="4">
    <source>
        <dbReference type="PROSITE" id="PS50932"/>
    </source>
</evidence>
<keyword evidence="2" id="KW-0238">DNA-binding</keyword>
<dbReference type="PRINTS" id="PR00036">
    <property type="entry name" value="HTHLACI"/>
</dbReference>
<keyword evidence="3" id="KW-0804">Transcription</keyword>
<sequence>MATIRDVAKLADVSVSTVSRVLNQTGYVNEETKKKVNRAIQQLNYKPSQIARGMVSGKTNTLGLIVPDIRNLFFPELARAIEDFAQKMGYSVIICNSDNDRAKEDAYFQLLQEKHIDGVILASEVSQSHIQTLQERGIAFLVIDAIVHSPPVLSVHTDHIHGAYLAAAHLIDQGYRKIGHLRGPFTSSTANDRFEGYCLALRKAGIAYDSNLVQIGDYQIKSGHEAMAKLLVMREPPEAVFAANDLMALGAMEAVAEHGLKIPDDVAIVGFDGLPFAAIATPKLTTVQQPIYEIGTIAAQMLIESIREPQKEKLSVVLQPSLVIRDSSVRKGGK</sequence>
<dbReference type="Pfam" id="PF00356">
    <property type="entry name" value="LacI"/>
    <property type="match status" value="1"/>
</dbReference>
<feature type="domain" description="HTH lacI-type" evidence="4">
    <location>
        <begin position="2"/>
        <end position="56"/>
    </location>
</feature>
<dbReference type="PROSITE" id="PS50932">
    <property type="entry name" value="HTH_LACI_2"/>
    <property type="match status" value="1"/>
</dbReference>
<dbReference type="OrthoDB" id="9796186at2"/>
<protein>
    <submittedName>
        <fullName evidence="5">LacI family transcriptional regulator</fullName>
    </submittedName>
</protein>
<name>A0A2W1NTQ0_PAEXE</name>
<dbReference type="SUPFAM" id="SSF53822">
    <property type="entry name" value="Periplasmic binding protein-like I"/>
    <property type="match status" value="1"/>
</dbReference>
<dbReference type="SMART" id="SM00354">
    <property type="entry name" value="HTH_LACI"/>
    <property type="match status" value="1"/>
</dbReference>
<gene>
    <name evidence="5" type="ORF">CBW46_003350</name>
</gene>
<reference evidence="5" key="1">
    <citation type="submission" date="2018-06" db="EMBL/GenBank/DDBJ databases">
        <title>Paenibacillus xerothermodurans sp. nov. an extremely dry heat resistant spore forming bacterium isolated from the soil of Cape Canaveral, Florida.</title>
        <authorList>
            <person name="Seuylemezian A."/>
            <person name="Kaur N."/>
            <person name="Patil P."/>
            <person name="Patil P."/>
            <person name="Mayilraj S."/>
            <person name="Vaishampayan P."/>
        </authorList>
    </citation>
    <scope>NUCLEOTIDE SEQUENCE [LARGE SCALE GENOMIC DNA]</scope>
    <source>
        <strain evidence="5">ATCC 27380</strain>
    </source>
</reference>
<keyword evidence="6" id="KW-1185">Reference proteome</keyword>
<dbReference type="PANTHER" id="PTHR30146">
    <property type="entry name" value="LACI-RELATED TRANSCRIPTIONAL REPRESSOR"/>
    <property type="match status" value="1"/>
</dbReference>
<dbReference type="PANTHER" id="PTHR30146:SF109">
    <property type="entry name" value="HTH-TYPE TRANSCRIPTIONAL REGULATOR GALS"/>
    <property type="match status" value="1"/>
</dbReference>
<dbReference type="PROSITE" id="PS00356">
    <property type="entry name" value="HTH_LACI_1"/>
    <property type="match status" value="1"/>
</dbReference>
<dbReference type="Pfam" id="PF00532">
    <property type="entry name" value="Peripla_BP_1"/>
    <property type="match status" value="1"/>
</dbReference>
<dbReference type="CDD" id="cd06267">
    <property type="entry name" value="PBP1_LacI_sugar_binding-like"/>
    <property type="match status" value="1"/>
</dbReference>
<dbReference type="Gene3D" id="3.40.50.2300">
    <property type="match status" value="2"/>
</dbReference>
<dbReference type="GO" id="GO:0003700">
    <property type="term" value="F:DNA-binding transcription factor activity"/>
    <property type="evidence" value="ECO:0007669"/>
    <property type="project" value="TreeGrafter"/>
</dbReference>
<dbReference type="InterPro" id="IPR028082">
    <property type="entry name" value="Peripla_BP_I"/>
</dbReference>
<evidence type="ECO:0000256" key="2">
    <source>
        <dbReference type="ARBA" id="ARBA00023125"/>
    </source>
</evidence>
<dbReference type="InterPro" id="IPR001761">
    <property type="entry name" value="Peripla_BP/Lac1_sug-bd_dom"/>
</dbReference>
<dbReference type="Gene3D" id="1.10.260.40">
    <property type="entry name" value="lambda repressor-like DNA-binding domains"/>
    <property type="match status" value="1"/>
</dbReference>
<dbReference type="RefSeq" id="WP_089198681.1">
    <property type="nucleotide sequence ID" value="NZ_NHRJ02000001.1"/>
</dbReference>
<organism evidence="5 6">
    <name type="scientific">Paenibacillus xerothermodurans</name>
    <dbReference type="NCBI Taxonomy" id="1977292"/>
    <lineage>
        <taxon>Bacteria</taxon>
        <taxon>Bacillati</taxon>
        <taxon>Bacillota</taxon>
        <taxon>Bacilli</taxon>
        <taxon>Bacillales</taxon>
        <taxon>Paenibacillaceae</taxon>
        <taxon>Paenibacillus</taxon>
    </lineage>
</organism>
<evidence type="ECO:0000313" key="6">
    <source>
        <dbReference type="Proteomes" id="UP000214746"/>
    </source>
</evidence>
<dbReference type="InterPro" id="IPR010982">
    <property type="entry name" value="Lambda_DNA-bd_dom_sf"/>
</dbReference>
<evidence type="ECO:0000313" key="5">
    <source>
        <dbReference type="EMBL" id="PZE22915.1"/>
    </source>
</evidence>
<accession>A0A2W1NTQ0</accession>
<proteinExistence type="predicted"/>
<dbReference type="SUPFAM" id="SSF47413">
    <property type="entry name" value="lambda repressor-like DNA-binding domains"/>
    <property type="match status" value="1"/>
</dbReference>
<dbReference type="GO" id="GO:0000976">
    <property type="term" value="F:transcription cis-regulatory region binding"/>
    <property type="evidence" value="ECO:0007669"/>
    <property type="project" value="TreeGrafter"/>
</dbReference>
<dbReference type="EMBL" id="NHRJ02000001">
    <property type="protein sequence ID" value="PZE22915.1"/>
    <property type="molecule type" value="Genomic_DNA"/>
</dbReference>
<dbReference type="CDD" id="cd01392">
    <property type="entry name" value="HTH_LacI"/>
    <property type="match status" value="1"/>
</dbReference>
<comment type="caution">
    <text evidence="5">The sequence shown here is derived from an EMBL/GenBank/DDBJ whole genome shotgun (WGS) entry which is preliminary data.</text>
</comment>
<dbReference type="AlphaFoldDB" id="A0A2W1NTQ0"/>
<dbReference type="InterPro" id="IPR000843">
    <property type="entry name" value="HTH_LacI"/>
</dbReference>
<dbReference type="Proteomes" id="UP000214746">
    <property type="component" value="Unassembled WGS sequence"/>
</dbReference>
<keyword evidence="1" id="KW-0805">Transcription regulation</keyword>
<evidence type="ECO:0000256" key="1">
    <source>
        <dbReference type="ARBA" id="ARBA00023015"/>
    </source>
</evidence>